<reference evidence="2 3" key="1">
    <citation type="submission" date="2017-10" db="EMBL/GenBank/DDBJ databases">
        <title>Extensive intraspecific genome diversity in a model arbuscular mycorrhizal fungus.</title>
        <authorList>
            <person name="Chen E.C.H."/>
            <person name="Morin E."/>
            <person name="Baudet D."/>
            <person name="Noel J."/>
            <person name="Ndikumana S."/>
            <person name="Charron P."/>
            <person name="St-Onge C."/>
            <person name="Giorgi J."/>
            <person name="Grigoriev I.V."/>
            <person name="Roux C."/>
            <person name="Martin F.M."/>
            <person name="Corradi N."/>
        </authorList>
    </citation>
    <scope>NUCLEOTIDE SEQUENCE [LARGE SCALE GENOMIC DNA]</scope>
    <source>
        <strain evidence="2 3">A1</strain>
    </source>
</reference>
<dbReference type="EMBL" id="LLXH01000170">
    <property type="protein sequence ID" value="PKC71350.1"/>
    <property type="molecule type" value="Genomic_DNA"/>
</dbReference>
<evidence type="ECO:0000313" key="2">
    <source>
        <dbReference type="EMBL" id="PKC71350.1"/>
    </source>
</evidence>
<evidence type="ECO:0000313" key="3">
    <source>
        <dbReference type="Proteomes" id="UP000232688"/>
    </source>
</evidence>
<name>A0A2N0S716_9GLOM</name>
<feature type="compositionally biased region" description="Basic and acidic residues" evidence="1">
    <location>
        <begin position="175"/>
        <end position="226"/>
    </location>
</feature>
<reference evidence="2 3" key="2">
    <citation type="submission" date="2017-10" db="EMBL/GenBank/DDBJ databases">
        <title>Genome analyses suggest a sexual origin of heterokaryosis in a supposedly ancient asexual fungus.</title>
        <authorList>
            <person name="Corradi N."/>
            <person name="Sedzielewska K."/>
            <person name="Noel J."/>
            <person name="Charron P."/>
            <person name="Farinelli L."/>
            <person name="Marton T."/>
            <person name="Kruger M."/>
            <person name="Pelin A."/>
            <person name="Brachmann A."/>
            <person name="Corradi N."/>
        </authorList>
    </citation>
    <scope>NUCLEOTIDE SEQUENCE [LARGE SCALE GENOMIC DNA]</scope>
    <source>
        <strain evidence="2 3">A1</strain>
    </source>
</reference>
<dbReference type="Proteomes" id="UP000232688">
    <property type="component" value="Unassembled WGS sequence"/>
</dbReference>
<sequence length="226" mass="26225">MGTRGVILIRTRKPKRKEMSVMGGPAGSQYFYEYYVCIYQHFDGYVKGGLGEWLANFLYEFTHNLSTYADTGLLATRLIEGLYSSNFFVNPRLVPIAPLEEMFHSDYDYVYIITVSCDSNLGLNDKSIMLSVCYYREFILTARPEKFLENDIFNKSEQIVNGLAKSFKKLVTLSPREERKSEREEEGRRKGKVERERGGEEEREREKGKERRNKGKEGEGEEGSER</sequence>
<dbReference type="VEuPathDB" id="FungiDB:RhiirFUN_018606"/>
<gene>
    <name evidence="2" type="ORF">RhiirA1_497197</name>
</gene>
<organism evidence="2 3">
    <name type="scientific">Rhizophagus irregularis</name>
    <dbReference type="NCBI Taxonomy" id="588596"/>
    <lineage>
        <taxon>Eukaryota</taxon>
        <taxon>Fungi</taxon>
        <taxon>Fungi incertae sedis</taxon>
        <taxon>Mucoromycota</taxon>
        <taxon>Glomeromycotina</taxon>
        <taxon>Glomeromycetes</taxon>
        <taxon>Glomerales</taxon>
        <taxon>Glomeraceae</taxon>
        <taxon>Rhizophagus</taxon>
    </lineage>
</organism>
<comment type="caution">
    <text evidence="2">The sequence shown here is derived from an EMBL/GenBank/DDBJ whole genome shotgun (WGS) entry which is preliminary data.</text>
</comment>
<dbReference type="VEuPathDB" id="FungiDB:FUN_019707"/>
<protein>
    <submittedName>
        <fullName evidence="2">Uncharacterized protein</fullName>
    </submittedName>
</protein>
<evidence type="ECO:0000256" key="1">
    <source>
        <dbReference type="SAM" id="MobiDB-lite"/>
    </source>
</evidence>
<dbReference type="VEuPathDB" id="FungiDB:RhiirA1_497197"/>
<accession>A0A2N0S716</accession>
<feature type="region of interest" description="Disordered" evidence="1">
    <location>
        <begin position="174"/>
        <end position="226"/>
    </location>
</feature>
<dbReference type="AlphaFoldDB" id="A0A2N0S716"/>
<proteinExistence type="predicted"/>